<accession>A0A1G2MSK1</accession>
<organism evidence="2 3">
    <name type="scientific">Candidatus Taylorbacteria bacterium RIFCSPHIGHO2_02_FULL_46_13</name>
    <dbReference type="NCBI Taxonomy" id="1802312"/>
    <lineage>
        <taxon>Bacteria</taxon>
        <taxon>Candidatus Tayloriibacteriota</taxon>
    </lineage>
</organism>
<gene>
    <name evidence="2" type="ORF">A3C06_02335</name>
</gene>
<dbReference type="InterPro" id="IPR043993">
    <property type="entry name" value="T4SS_pilin"/>
</dbReference>
<dbReference type="STRING" id="1802312.A3C06_02335"/>
<sequence length="121" mass="13389">MKQDIQSYIRVLWSVVFLVPAVVFAAGQAFNVVVGKVLTVLQSFVGVLISLAVFLLVFGIFRYIGAGDDPKRLAEGGKLVMWGVISVFVMVSFWGLVHILLNTFFDASDLGSFQRDDSLWN</sequence>
<name>A0A1G2MSK1_9BACT</name>
<keyword evidence="1" id="KW-0812">Transmembrane</keyword>
<evidence type="ECO:0000313" key="3">
    <source>
        <dbReference type="Proteomes" id="UP000177565"/>
    </source>
</evidence>
<evidence type="ECO:0000256" key="1">
    <source>
        <dbReference type="SAM" id="Phobius"/>
    </source>
</evidence>
<dbReference type="Pfam" id="PF18895">
    <property type="entry name" value="T4SS_pilin"/>
    <property type="match status" value="1"/>
</dbReference>
<proteinExistence type="predicted"/>
<evidence type="ECO:0000313" key="2">
    <source>
        <dbReference type="EMBL" id="OHA26858.1"/>
    </source>
</evidence>
<feature type="transmembrane region" description="Helical" evidence="1">
    <location>
        <begin position="12"/>
        <end position="34"/>
    </location>
</feature>
<dbReference type="AlphaFoldDB" id="A0A1G2MSK1"/>
<reference evidence="2 3" key="1">
    <citation type="journal article" date="2016" name="Nat. Commun.">
        <title>Thousands of microbial genomes shed light on interconnected biogeochemical processes in an aquifer system.</title>
        <authorList>
            <person name="Anantharaman K."/>
            <person name="Brown C.T."/>
            <person name="Hug L.A."/>
            <person name="Sharon I."/>
            <person name="Castelle C.J."/>
            <person name="Probst A.J."/>
            <person name="Thomas B.C."/>
            <person name="Singh A."/>
            <person name="Wilkins M.J."/>
            <person name="Karaoz U."/>
            <person name="Brodie E.L."/>
            <person name="Williams K.H."/>
            <person name="Hubbard S.S."/>
            <person name="Banfield J.F."/>
        </authorList>
    </citation>
    <scope>NUCLEOTIDE SEQUENCE [LARGE SCALE GENOMIC DNA]</scope>
</reference>
<feature type="transmembrane region" description="Helical" evidence="1">
    <location>
        <begin position="79"/>
        <end position="101"/>
    </location>
</feature>
<comment type="caution">
    <text evidence="2">The sequence shown here is derived from an EMBL/GenBank/DDBJ whole genome shotgun (WGS) entry which is preliminary data.</text>
</comment>
<protein>
    <submittedName>
        <fullName evidence="2">Uncharacterized protein</fullName>
    </submittedName>
</protein>
<keyword evidence="1" id="KW-1133">Transmembrane helix</keyword>
<feature type="transmembrane region" description="Helical" evidence="1">
    <location>
        <begin position="40"/>
        <end position="58"/>
    </location>
</feature>
<keyword evidence="1" id="KW-0472">Membrane</keyword>
<dbReference type="EMBL" id="MHRQ01000015">
    <property type="protein sequence ID" value="OHA26858.1"/>
    <property type="molecule type" value="Genomic_DNA"/>
</dbReference>
<dbReference type="Proteomes" id="UP000177565">
    <property type="component" value="Unassembled WGS sequence"/>
</dbReference>